<evidence type="ECO:0000256" key="4">
    <source>
        <dbReference type="ARBA" id="ARBA00023242"/>
    </source>
</evidence>
<dbReference type="EMBL" id="JH993090">
    <property type="protein sequence ID" value="EKX35455.1"/>
    <property type="molecule type" value="Genomic_DNA"/>
</dbReference>
<keyword evidence="3" id="KW-0804">Transcription</keyword>
<dbReference type="KEGG" id="gtt:GUITHDRAFT_118372"/>
<sequence length="162" mass="17517">MHMRQEEAAKKLGISVTALRSASKKLGIHKWPYSRSSGDDSSHEVAESDSGGPSTSAPSSMNAAPSIFTPAMTILSPAASQDSASYHQPMAVCDWPSTTADVDSPSVSEVNHEASYGLHPNLCLDDEGGHLSPRYINWFVQMSDGESEEFSFYLRQEASMMT</sequence>
<organism evidence="7">
    <name type="scientific">Guillardia theta (strain CCMP2712)</name>
    <name type="common">Cryptophyte</name>
    <dbReference type="NCBI Taxonomy" id="905079"/>
    <lineage>
        <taxon>Eukaryota</taxon>
        <taxon>Cryptophyceae</taxon>
        <taxon>Pyrenomonadales</taxon>
        <taxon>Geminigeraceae</taxon>
        <taxon>Guillardia</taxon>
    </lineage>
</organism>
<keyword evidence="2" id="KW-0238">DNA-binding</keyword>
<keyword evidence="9" id="KW-1185">Reference proteome</keyword>
<dbReference type="GO" id="GO:0003677">
    <property type="term" value="F:DNA binding"/>
    <property type="evidence" value="ECO:0007669"/>
    <property type="project" value="UniProtKB-KW"/>
</dbReference>
<evidence type="ECO:0000256" key="5">
    <source>
        <dbReference type="SAM" id="MobiDB-lite"/>
    </source>
</evidence>
<feature type="region of interest" description="Disordered" evidence="5">
    <location>
        <begin position="30"/>
        <end position="63"/>
    </location>
</feature>
<keyword evidence="4" id="KW-0539">Nucleus</keyword>
<dbReference type="GeneID" id="17292203"/>
<feature type="compositionally biased region" description="Polar residues" evidence="5">
    <location>
        <begin position="51"/>
        <end position="63"/>
    </location>
</feature>
<protein>
    <recommendedName>
        <fullName evidence="6">RWP-RK domain-containing protein</fullName>
    </recommendedName>
</protein>
<evidence type="ECO:0000313" key="8">
    <source>
        <dbReference type="EnsemblProtists" id="EKX35455"/>
    </source>
</evidence>
<dbReference type="Proteomes" id="UP000011087">
    <property type="component" value="Unassembled WGS sequence"/>
</dbReference>
<evidence type="ECO:0000256" key="3">
    <source>
        <dbReference type="ARBA" id="ARBA00023163"/>
    </source>
</evidence>
<evidence type="ECO:0000313" key="7">
    <source>
        <dbReference type="EMBL" id="EKX35455.1"/>
    </source>
</evidence>
<dbReference type="InterPro" id="IPR003035">
    <property type="entry name" value="RWP-RK_dom"/>
</dbReference>
<evidence type="ECO:0000256" key="2">
    <source>
        <dbReference type="ARBA" id="ARBA00023125"/>
    </source>
</evidence>
<dbReference type="PROSITE" id="PS51519">
    <property type="entry name" value="RWP_RK"/>
    <property type="match status" value="1"/>
</dbReference>
<accession>L1II17</accession>
<reference evidence="7 9" key="1">
    <citation type="journal article" date="2012" name="Nature">
        <title>Algal genomes reveal evolutionary mosaicism and the fate of nucleomorphs.</title>
        <authorList>
            <consortium name="DOE Joint Genome Institute"/>
            <person name="Curtis B.A."/>
            <person name="Tanifuji G."/>
            <person name="Burki F."/>
            <person name="Gruber A."/>
            <person name="Irimia M."/>
            <person name="Maruyama S."/>
            <person name="Arias M.C."/>
            <person name="Ball S.G."/>
            <person name="Gile G.H."/>
            <person name="Hirakawa Y."/>
            <person name="Hopkins J.F."/>
            <person name="Kuo A."/>
            <person name="Rensing S.A."/>
            <person name="Schmutz J."/>
            <person name="Symeonidi A."/>
            <person name="Elias M."/>
            <person name="Eveleigh R.J."/>
            <person name="Herman E.K."/>
            <person name="Klute M.J."/>
            <person name="Nakayama T."/>
            <person name="Obornik M."/>
            <person name="Reyes-Prieto A."/>
            <person name="Armbrust E.V."/>
            <person name="Aves S.J."/>
            <person name="Beiko R.G."/>
            <person name="Coutinho P."/>
            <person name="Dacks J.B."/>
            <person name="Durnford D.G."/>
            <person name="Fast N.M."/>
            <person name="Green B.R."/>
            <person name="Grisdale C.J."/>
            <person name="Hempel F."/>
            <person name="Henrissat B."/>
            <person name="Hoppner M.P."/>
            <person name="Ishida K."/>
            <person name="Kim E."/>
            <person name="Koreny L."/>
            <person name="Kroth P.G."/>
            <person name="Liu Y."/>
            <person name="Malik S.B."/>
            <person name="Maier U.G."/>
            <person name="McRose D."/>
            <person name="Mock T."/>
            <person name="Neilson J.A."/>
            <person name="Onodera N.T."/>
            <person name="Poole A.M."/>
            <person name="Pritham E.J."/>
            <person name="Richards T.A."/>
            <person name="Rocap G."/>
            <person name="Roy S.W."/>
            <person name="Sarai C."/>
            <person name="Schaack S."/>
            <person name="Shirato S."/>
            <person name="Slamovits C.H."/>
            <person name="Spencer D.F."/>
            <person name="Suzuki S."/>
            <person name="Worden A.Z."/>
            <person name="Zauner S."/>
            <person name="Barry K."/>
            <person name="Bell C."/>
            <person name="Bharti A.K."/>
            <person name="Crow J.A."/>
            <person name="Grimwood J."/>
            <person name="Kramer R."/>
            <person name="Lindquist E."/>
            <person name="Lucas S."/>
            <person name="Salamov A."/>
            <person name="McFadden G.I."/>
            <person name="Lane C.E."/>
            <person name="Keeling P.J."/>
            <person name="Gray M.W."/>
            <person name="Grigoriev I.V."/>
            <person name="Archibald J.M."/>
        </authorList>
    </citation>
    <scope>NUCLEOTIDE SEQUENCE</scope>
    <source>
        <strain evidence="7 9">CCMP2712</strain>
    </source>
</reference>
<proteinExistence type="predicted"/>
<keyword evidence="1" id="KW-0805">Transcription regulation</keyword>
<gene>
    <name evidence="7" type="ORF">GUITHDRAFT_118372</name>
</gene>
<evidence type="ECO:0000259" key="6">
    <source>
        <dbReference type="PROSITE" id="PS51519"/>
    </source>
</evidence>
<reference evidence="8" key="3">
    <citation type="submission" date="2015-06" db="UniProtKB">
        <authorList>
            <consortium name="EnsemblProtists"/>
        </authorList>
    </citation>
    <scope>IDENTIFICATION</scope>
</reference>
<dbReference type="RefSeq" id="XP_005822435.1">
    <property type="nucleotide sequence ID" value="XM_005822378.1"/>
</dbReference>
<name>L1II17_GUITC</name>
<evidence type="ECO:0000256" key="1">
    <source>
        <dbReference type="ARBA" id="ARBA00023015"/>
    </source>
</evidence>
<reference evidence="9" key="2">
    <citation type="submission" date="2012-11" db="EMBL/GenBank/DDBJ databases">
        <authorList>
            <person name="Kuo A."/>
            <person name="Curtis B.A."/>
            <person name="Tanifuji G."/>
            <person name="Burki F."/>
            <person name="Gruber A."/>
            <person name="Irimia M."/>
            <person name="Maruyama S."/>
            <person name="Arias M.C."/>
            <person name="Ball S.G."/>
            <person name="Gile G.H."/>
            <person name="Hirakawa Y."/>
            <person name="Hopkins J.F."/>
            <person name="Rensing S.A."/>
            <person name="Schmutz J."/>
            <person name="Symeonidi A."/>
            <person name="Elias M."/>
            <person name="Eveleigh R.J."/>
            <person name="Herman E.K."/>
            <person name="Klute M.J."/>
            <person name="Nakayama T."/>
            <person name="Obornik M."/>
            <person name="Reyes-Prieto A."/>
            <person name="Armbrust E.V."/>
            <person name="Aves S.J."/>
            <person name="Beiko R.G."/>
            <person name="Coutinho P."/>
            <person name="Dacks J.B."/>
            <person name="Durnford D.G."/>
            <person name="Fast N.M."/>
            <person name="Green B.R."/>
            <person name="Grisdale C."/>
            <person name="Hempe F."/>
            <person name="Henrissat B."/>
            <person name="Hoppner M.P."/>
            <person name="Ishida K.-I."/>
            <person name="Kim E."/>
            <person name="Koreny L."/>
            <person name="Kroth P.G."/>
            <person name="Liu Y."/>
            <person name="Malik S.-B."/>
            <person name="Maier U.G."/>
            <person name="McRose D."/>
            <person name="Mock T."/>
            <person name="Neilson J.A."/>
            <person name="Onodera N.T."/>
            <person name="Poole A.M."/>
            <person name="Pritham E.J."/>
            <person name="Richards T.A."/>
            <person name="Rocap G."/>
            <person name="Roy S.W."/>
            <person name="Sarai C."/>
            <person name="Schaack S."/>
            <person name="Shirato S."/>
            <person name="Slamovits C.H."/>
            <person name="Spencer D.F."/>
            <person name="Suzuki S."/>
            <person name="Worden A.Z."/>
            <person name="Zauner S."/>
            <person name="Barry K."/>
            <person name="Bell C."/>
            <person name="Bharti A.K."/>
            <person name="Crow J.A."/>
            <person name="Grimwood J."/>
            <person name="Kramer R."/>
            <person name="Lindquist E."/>
            <person name="Lucas S."/>
            <person name="Salamov A."/>
            <person name="McFadden G.I."/>
            <person name="Lane C.E."/>
            <person name="Keeling P.J."/>
            <person name="Gray M.W."/>
            <person name="Grigoriev I.V."/>
            <person name="Archibald J.M."/>
        </authorList>
    </citation>
    <scope>NUCLEOTIDE SEQUENCE</scope>
    <source>
        <strain evidence="9">CCMP2712</strain>
    </source>
</reference>
<feature type="compositionally biased region" description="Basic and acidic residues" evidence="5">
    <location>
        <begin position="37"/>
        <end position="46"/>
    </location>
</feature>
<evidence type="ECO:0000313" key="9">
    <source>
        <dbReference type="Proteomes" id="UP000011087"/>
    </source>
</evidence>
<dbReference type="HOGENOM" id="CLU_1638566_0_0_1"/>
<feature type="domain" description="RWP-RK" evidence="6">
    <location>
        <begin position="1"/>
        <end position="59"/>
    </location>
</feature>
<dbReference type="Pfam" id="PF02042">
    <property type="entry name" value="RWP-RK"/>
    <property type="match status" value="1"/>
</dbReference>
<dbReference type="AlphaFoldDB" id="L1II17"/>
<dbReference type="EnsemblProtists" id="EKX35455">
    <property type="protein sequence ID" value="EKX35455"/>
    <property type="gene ID" value="GUITHDRAFT_118372"/>
</dbReference>
<dbReference type="PaxDb" id="55529-EKX35455"/>